<accession>A0ACB0XUA5</accession>
<proteinExistence type="predicted"/>
<comment type="caution">
    <text evidence="1">The sequence shown here is derived from an EMBL/GenBank/DDBJ whole genome shotgun (WGS) entry which is preliminary data.</text>
</comment>
<sequence>MFIRIGNTRIAKIFCPNCFISFYKHGNTNGNTKEKFGVELSTNNKLKSYEHQLRTLQLHDDEYDEETDEEDKREEGNELILENGEIRKISNGKLNYLNEICPQRNTLRRPFETSPILEVDDERESLPVSIFV</sequence>
<protein>
    <submittedName>
        <fullName evidence="1">Uncharacterized protein</fullName>
    </submittedName>
</protein>
<evidence type="ECO:0000313" key="1">
    <source>
        <dbReference type="EMBL" id="CAK5017731.1"/>
    </source>
</evidence>
<gene>
    <name evidence="1" type="ORF">MENTE1834_LOCUS3606</name>
</gene>
<organism evidence="1 2">
    <name type="scientific">Meloidogyne enterolobii</name>
    <name type="common">Root-knot nematode worm</name>
    <name type="synonym">Meloidogyne mayaguensis</name>
    <dbReference type="NCBI Taxonomy" id="390850"/>
    <lineage>
        <taxon>Eukaryota</taxon>
        <taxon>Metazoa</taxon>
        <taxon>Ecdysozoa</taxon>
        <taxon>Nematoda</taxon>
        <taxon>Chromadorea</taxon>
        <taxon>Rhabditida</taxon>
        <taxon>Tylenchina</taxon>
        <taxon>Tylenchomorpha</taxon>
        <taxon>Tylenchoidea</taxon>
        <taxon>Meloidogynidae</taxon>
        <taxon>Meloidogyninae</taxon>
        <taxon>Meloidogyne</taxon>
    </lineage>
</organism>
<keyword evidence="2" id="KW-1185">Reference proteome</keyword>
<reference evidence="1" key="1">
    <citation type="submission" date="2023-11" db="EMBL/GenBank/DDBJ databases">
        <authorList>
            <person name="Poullet M."/>
        </authorList>
    </citation>
    <scope>NUCLEOTIDE SEQUENCE</scope>
    <source>
        <strain evidence="1">E1834</strain>
    </source>
</reference>
<dbReference type="Proteomes" id="UP001497535">
    <property type="component" value="Unassembled WGS sequence"/>
</dbReference>
<evidence type="ECO:0000313" key="2">
    <source>
        <dbReference type="Proteomes" id="UP001497535"/>
    </source>
</evidence>
<dbReference type="EMBL" id="CAVMJV010000003">
    <property type="protein sequence ID" value="CAK5017731.1"/>
    <property type="molecule type" value="Genomic_DNA"/>
</dbReference>
<name>A0ACB0XUA5_MELEN</name>